<evidence type="ECO:0000256" key="1">
    <source>
        <dbReference type="ARBA" id="ARBA00023125"/>
    </source>
</evidence>
<keyword evidence="3" id="KW-0539">Nucleus</keyword>
<dbReference type="GO" id="GO:0030154">
    <property type="term" value="P:cell differentiation"/>
    <property type="evidence" value="ECO:0007669"/>
    <property type="project" value="TreeGrafter"/>
</dbReference>
<evidence type="ECO:0000259" key="5">
    <source>
        <dbReference type="PROSITE" id="PS50118"/>
    </source>
</evidence>
<protein>
    <recommendedName>
        <fullName evidence="5">HMG box domain-containing protein</fullName>
    </recommendedName>
</protein>
<evidence type="ECO:0000313" key="7">
    <source>
        <dbReference type="Proteomes" id="UP000030669"/>
    </source>
</evidence>
<dbReference type="Pfam" id="PF00505">
    <property type="entry name" value="HMG_box"/>
    <property type="match status" value="1"/>
</dbReference>
<dbReference type="PANTHER" id="PTHR10270">
    <property type="entry name" value="SOX TRANSCRIPTION FACTOR"/>
    <property type="match status" value="1"/>
</dbReference>
<dbReference type="InterPro" id="IPR009071">
    <property type="entry name" value="HMG_box_dom"/>
</dbReference>
<dbReference type="InterPro" id="IPR036910">
    <property type="entry name" value="HMG_box_dom_sf"/>
</dbReference>
<dbReference type="AlphaFoldDB" id="S7PSU5"/>
<keyword evidence="2" id="KW-0804">Transcription</keyword>
<dbReference type="HOGENOM" id="CLU_214668_0_0_1"/>
<feature type="DNA-binding region" description="HMG box" evidence="3">
    <location>
        <begin position="1"/>
        <end position="39"/>
    </location>
</feature>
<dbReference type="OrthoDB" id="6247875at2759"/>
<reference evidence="6 7" key="1">
    <citation type="journal article" date="2012" name="Science">
        <title>The Paleozoic origin of enzymatic lignin decomposition reconstructed from 31 fungal genomes.</title>
        <authorList>
            <person name="Floudas D."/>
            <person name="Binder M."/>
            <person name="Riley R."/>
            <person name="Barry K."/>
            <person name="Blanchette R.A."/>
            <person name="Henrissat B."/>
            <person name="Martinez A.T."/>
            <person name="Otillar R."/>
            <person name="Spatafora J.W."/>
            <person name="Yadav J.S."/>
            <person name="Aerts A."/>
            <person name="Benoit I."/>
            <person name="Boyd A."/>
            <person name="Carlson A."/>
            <person name="Copeland A."/>
            <person name="Coutinho P.M."/>
            <person name="de Vries R.P."/>
            <person name="Ferreira P."/>
            <person name="Findley K."/>
            <person name="Foster B."/>
            <person name="Gaskell J."/>
            <person name="Glotzer D."/>
            <person name="Gorecki P."/>
            <person name="Heitman J."/>
            <person name="Hesse C."/>
            <person name="Hori C."/>
            <person name="Igarashi K."/>
            <person name="Jurgens J.A."/>
            <person name="Kallen N."/>
            <person name="Kersten P."/>
            <person name="Kohler A."/>
            <person name="Kuees U."/>
            <person name="Kumar T.K.A."/>
            <person name="Kuo A."/>
            <person name="LaButti K."/>
            <person name="Larrondo L.F."/>
            <person name="Lindquist E."/>
            <person name="Ling A."/>
            <person name="Lombard V."/>
            <person name="Lucas S."/>
            <person name="Lundell T."/>
            <person name="Martin R."/>
            <person name="McLaughlin D.J."/>
            <person name="Morgenstern I."/>
            <person name="Morin E."/>
            <person name="Murat C."/>
            <person name="Nagy L.G."/>
            <person name="Nolan M."/>
            <person name="Ohm R.A."/>
            <person name="Patyshakuliyeva A."/>
            <person name="Rokas A."/>
            <person name="Ruiz-Duenas F.J."/>
            <person name="Sabat G."/>
            <person name="Salamov A."/>
            <person name="Samejima M."/>
            <person name="Schmutz J."/>
            <person name="Slot J.C."/>
            <person name="St John F."/>
            <person name="Stenlid J."/>
            <person name="Sun H."/>
            <person name="Sun S."/>
            <person name="Syed K."/>
            <person name="Tsang A."/>
            <person name="Wiebenga A."/>
            <person name="Young D."/>
            <person name="Pisabarro A."/>
            <person name="Eastwood D.C."/>
            <person name="Martin F."/>
            <person name="Cullen D."/>
            <person name="Grigoriev I.V."/>
            <person name="Hibbett D.S."/>
        </authorList>
    </citation>
    <scope>NUCLEOTIDE SEQUENCE [LARGE SCALE GENOMIC DNA]</scope>
    <source>
        <strain evidence="6 7">ATCC 11539</strain>
    </source>
</reference>
<dbReference type="PROSITE" id="PS50118">
    <property type="entry name" value="HMG_BOX_2"/>
    <property type="match status" value="1"/>
</dbReference>
<name>S7PSU5_GLOTA</name>
<feature type="domain" description="HMG box" evidence="5">
    <location>
        <begin position="1"/>
        <end position="39"/>
    </location>
</feature>
<dbReference type="GO" id="GO:0005634">
    <property type="term" value="C:nucleus"/>
    <property type="evidence" value="ECO:0007669"/>
    <property type="project" value="UniProtKB-UniRule"/>
</dbReference>
<dbReference type="OMA" id="HEEMYPW"/>
<dbReference type="Proteomes" id="UP000030669">
    <property type="component" value="Unassembled WGS sequence"/>
</dbReference>
<evidence type="ECO:0000256" key="2">
    <source>
        <dbReference type="ARBA" id="ARBA00023163"/>
    </source>
</evidence>
<evidence type="ECO:0000256" key="4">
    <source>
        <dbReference type="SAM" id="MobiDB-lite"/>
    </source>
</evidence>
<organism evidence="6 7">
    <name type="scientific">Gloeophyllum trabeum (strain ATCC 11539 / FP-39264 / Madison 617)</name>
    <name type="common">Brown rot fungus</name>
    <dbReference type="NCBI Taxonomy" id="670483"/>
    <lineage>
        <taxon>Eukaryota</taxon>
        <taxon>Fungi</taxon>
        <taxon>Dikarya</taxon>
        <taxon>Basidiomycota</taxon>
        <taxon>Agaricomycotina</taxon>
        <taxon>Agaricomycetes</taxon>
        <taxon>Gloeophyllales</taxon>
        <taxon>Gloeophyllaceae</taxon>
        <taxon>Gloeophyllum</taxon>
    </lineage>
</organism>
<dbReference type="GO" id="GO:0001228">
    <property type="term" value="F:DNA-binding transcription activator activity, RNA polymerase II-specific"/>
    <property type="evidence" value="ECO:0007669"/>
    <property type="project" value="TreeGrafter"/>
</dbReference>
<dbReference type="EMBL" id="KB469313">
    <property type="protein sequence ID" value="EPQ50886.1"/>
    <property type="molecule type" value="Genomic_DNA"/>
</dbReference>
<accession>S7PSU5</accession>
<dbReference type="KEGG" id="gtr:GLOTRDRAFT_8101"/>
<keyword evidence="1 3" id="KW-0238">DNA-binding</keyword>
<sequence length="51" mass="6476">LSKLISHQWKSLSPEERLYWEDLAKQRKKEHEQMYPDYVYRPQRTKDRKKK</sequence>
<dbReference type="PANTHER" id="PTHR10270:SF161">
    <property type="entry name" value="SEX-DETERMINING REGION Y PROTEIN"/>
    <property type="match status" value="1"/>
</dbReference>
<dbReference type="InterPro" id="IPR050140">
    <property type="entry name" value="SRY-related_HMG-box_TF-like"/>
</dbReference>
<dbReference type="GeneID" id="19309035"/>
<feature type="non-terminal residue" evidence="6">
    <location>
        <position position="51"/>
    </location>
</feature>
<gene>
    <name evidence="6" type="ORF">GLOTRDRAFT_8101</name>
</gene>
<dbReference type="GO" id="GO:0000122">
    <property type="term" value="P:negative regulation of transcription by RNA polymerase II"/>
    <property type="evidence" value="ECO:0007669"/>
    <property type="project" value="TreeGrafter"/>
</dbReference>
<dbReference type="SUPFAM" id="SSF47095">
    <property type="entry name" value="HMG-box"/>
    <property type="match status" value="1"/>
</dbReference>
<dbReference type="GO" id="GO:0000978">
    <property type="term" value="F:RNA polymerase II cis-regulatory region sequence-specific DNA binding"/>
    <property type="evidence" value="ECO:0007669"/>
    <property type="project" value="TreeGrafter"/>
</dbReference>
<feature type="non-terminal residue" evidence="6">
    <location>
        <position position="1"/>
    </location>
</feature>
<dbReference type="RefSeq" id="XP_007870604.1">
    <property type="nucleotide sequence ID" value="XM_007872413.1"/>
</dbReference>
<feature type="region of interest" description="Disordered" evidence="4">
    <location>
        <begin position="28"/>
        <end position="51"/>
    </location>
</feature>
<keyword evidence="7" id="KW-1185">Reference proteome</keyword>
<evidence type="ECO:0000313" key="6">
    <source>
        <dbReference type="EMBL" id="EPQ50886.1"/>
    </source>
</evidence>
<dbReference type="Gene3D" id="1.10.30.10">
    <property type="entry name" value="High mobility group box domain"/>
    <property type="match status" value="1"/>
</dbReference>
<proteinExistence type="predicted"/>
<evidence type="ECO:0000256" key="3">
    <source>
        <dbReference type="PROSITE-ProRule" id="PRU00267"/>
    </source>
</evidence>